<evidence type="ECO:0000256" key="2">
    <source>
        <dbReference type="ARBA" id="ARBA00038188"/>
    </source>
</evidence>
<dbReference type="Proteomes" id="UP000008672">
    <property type="component" value="Unassembled WGS sequence"/>
</dbReference>
<dbReference type="GO" id="GO:0016126">
    <property type="term" value="P:sterol biosynthetic process"/>
    <property type="evidence" value="ECO:0007669"/>
    <property type="project" value="TreeGrafter"/>
</dbReference>
<dbReference type="GeneTree" id="ENSGT00390000010372"/>
<reference evidence="5" key="1">
    <citation type="submission" date="2011-08" db="EMBL/GenBank/DDBJ databases">
        <title>The draft genome of Latimeria chalumnae.</title>
        <authorList>
            <person name="Di Palma F."/>
            <person name="Alfoldi J."/>
            <person name="Johnson J."/>
            <person name="Berlin A."/>
            <person name="Gnerre S."/>
            <person name="Jaffe D."/>
            <person name="MacCallum I."/>
            <person name="Young S."/>
            <person name="Walker B.J."/>
            <person name="Lander E."/>
            <person name="Lindblad-Toh K."/>
        </authorList>
    </citation>
    <scope>NUCLEOTIDE SEQUENCE [LARGE SCALE GENOMIC DNA]</scope>
    <source>
        <strain evidence="5">Wild caught</strain>
    </source>
</reference>
<keyword evidence="1" id="KW-0808">Transferase</keyword>
<keyword evidence="5" id="KW-1185">Reference proteome</keyword>
<dbReference type="InterPro" id="IPR013216">
    <property type="entry name" value="Methyltransf_11"/>
</dbReference>
<dbReference type="Gene3D" id="3.40.50.150">
    <property type="entry name" value="Vaccinia Virus protein VP39"/>
    <property type="match status" value="1"/>
</dbReference>
<name>H3AD94_LATCH</name>
<feature type="domain" description="Methyltransferase type 11" evidence="3">
    <location>
        <begin position="56"/>
        <end position="149"/>
    </location>
</feature>
<dbReference type="InterPro" id="IPR050447">
    <property type="entry name" value="Erg6_SMT_methyltransf"/>
</dbReference>
<accession>H3AD94</accession>
<dbReference type="GO" id="GO:0003838">
    <property type="term" value="F:sterol 24-C-methyltransferase activity"/>
    <property type="evidence" value="ECO:0007669"/>
    <property type="project" value="TreeGrafter"/>
</dbReference>
<organism evidence="4 5">
    <name type="scientific">Latimeria chalumnae</name>
    <name type="common">Coelacanth</name>
    <dbReference type="NCBI Taxonomy" id="7897"/>
    <lineage>
        <taxon>Eukaryota</taxon>
        <taxon>Metazoa</taxon>
        <taxon>Chordata</taxon>
        <taxon>Craniata</taxon>
        <taxon>Vertebrata</taxon>
        <taxon>Euteleostomi</taxon>
        <taxon>Coelacanthiformes</taxon>
        <taxon>Coelacanthidae</taxon>
        <taxon>Latimeria</taxon>
    </lineage>
</organism>
<dbReference type="HOGENOM" id="CLU_081534_0_0_1"/>
<dbReference type="InParanoid" id="H3AD94"/>
<dbReference type="GO" id="GO:0005783">
    <property type="term" value="C:endoplasmic reticulum"/>
    <property type="evidence" value="ECO:0007669"/>
    <property type="project" value="TreeGrafter"/>
</dbReference>
<dbReference type="OMA" id="QTHYFWP"/>
<dbReference type="Bgee" id="ENSLACG00000006748">
    <property type="expression patterns" value="Expressed in chordate pharynx and 6 other cell types or tissues"/>
</dbReference>
<dbReference type="eggNOG" id="ENOG502RYNV">
    <property type="taxonomic scope" value="Eukaryota"/>
</dbReference>
<dbReference type="AlphaFoldDB" id="H3AD94"/>
<dbReference type="STRING" id="7897.ENSLACP00000007615"/>
<proteinExistence type="inferred from homology"/>
<evidence type="ECO:0000259" key="3">
    <source>
        <dbReference type="Pfam" id="PF08241"/>
    </source>
</evidence>
<dbReference type="InterPro" id="IPR029063">
    <property type="entry name" value="SAM-dependent_MTases_sf"/>
</dbReference>
<dbReference type="EMBL" id="AFYH01009192">
    <property type="status" value="NOT_ANNOTATED_CDS"/>
    <property type="molecule type" value="Genomic_DNA"/>
</dbReference>
<dbReference type="Ensembl" id="ENSLACT00000007679.1">
    <property type="protein sequence ID" value="ENSLACP00000007615.1"/>
    <property type="gene ID" value="ENSLACG00000006748.1"/>
</dbReference>
<dbReference type="SUPFAM" id="SSF53335">
    <property type="entry name" value="S-adenosyl-L-methionine-dependent methyltransferases"/>
    <property type="match status" value="1"/>
</dbReference>
<reference evidence="4" key="3">
    <citation type="submission" date="2025-09" db="UniProtKB">
        <authorList>
            <consortium name="Ensembl"/>
        </authorList>
    </citation>
    <scope>IDENTIFICATION</scope>
</reference>
<sequence>MFAKQLTQQLGKPTKGITGWLVKKFLENKNSFLEENAVELCNILPDNIVLELFGPGVGLSEAVKYLTGPKGKLYGIDVSEYMYEVSRKRLQDHIQTGKVILFHGSAENIPLCESKVDKVYHCNCYYFWPNLRAVSTEIHRVMKPAGGLMVTTINVESVKKAVSKGILKGKTWQPELYMEALKDTGFGDVRMEEREDTGRNFQAIFATAIK</sequence>
<evidence type="ECO:0000313" key="4">
    <source>
        <dbReference type="Ensembl" id="ENSLACP00000007615.1"/>
    </source>
</evidence>
<dbReference type="CDD" id="cd02440">
    <property type="entry name" value="AdoMet_MTases"/>
    <property type="match status" value="1"/>
</dbReference>
<dbReference type="PANTHER" id="PTHR44068">
    <property type="entry name" value="ZGC:194242"/>
    <property type="match status" value="1"/>
</dbReference>
<dbReference type="Pfam" id="PF08241">
    <property type="entry name" value="Methyltransf_11"/>
    <property type="match status" value="1"/>
</dbReference>
<evidence type="ECO:0000256" key="1">
    <source>
        <dbReference type="ARBA" id="ARBA00022679"/>
    </source>
</evidence>
<comment type="similarity">
    <text evidence="2">Belongs to the class I-like SAM-binding methyltransferase superfamily. Erg6/SMT family.</text>
</comment>
<protein>
    <submittedName>
        <fullName evidence="4">Zgc:194242</fullName>
    </submittedName>
</protein>
<dbReference type="PANTHER" id="PTHR44068:SF1">
    <property type="entry name" value="HYPOTHETICAL LOC100005854"/>
    <property type="match status" value="1"/>
</dbReference>
<evidence type="ECO:0000313" key="5">
    <source>
        <dbReference type="Proteomes" id="UP000008672"/>
    </source>
</evidence>
<reference evidence="4" key="2">
    <citation type="submission" date="2025-08" db="UniProtKB">
        <authorList>
            <consortium name="Ensembl"/>
        </authorList>
    </citation>
    <scope>IDENTIFICATION</scope>
</reference>